<proteinExistence type="predicted"/>
<dbReference type="AlphaFoldDB" id="A0A0F9UPH9"/>
<feature type="non-terminal residue" evidence="1">
    <location>
        <position position="1"/>
    </location>
</feature>
<evidence type="ECO:0000313" key="1">
    <source>
        <dbReference type="EMBL" id="KKN55513.1"/>
    </source>
</evidence>
<gene>
    <name evidence="1" type="ORF">LCGC14_0581880</name>
</gene>
<protein>
    <submittedName>
        <fullName evidence="1">Uncharacterized protein</fullName>
    </submittedName>
</protein>
<sequence>PASTGTWEITGMAGFVTDAIANRSDIVSAIMLFDDEDPGSNVGGNWDSSEHTTEANRWKLVVEWVASLPHIRGRSMAHLIVR</sequence>
<comment type="caution">
    <text evidence="1">The sequence shown here is derived from an EMBL/GenBank/DDBJ whole genome shotgun (WGS) entry which is preliminary data.</text>
</comment>
<name>A0A0F9UPH9_9ZZZZ</name>
<organism evidence="1">
    <name type="scientific">marine sediment metagenome</name>
    <dbReference type="NCBI Taxonomy" id="412755"/>
    <lineage>
        <taxon>unclassified sequences</taxon>
        <taxon>metagenomes</taxon>
        <taxon>ecological metagenomes</taxon>
    </lineage>
</organism>
<reference evidence="1" key="1">
    <citation type="journal article" date="2015" name="Nature">
        <title>Complex archaea that bridge the gap between prokaryotes and eukaryotes.</title>
        <authorList>
            <person name="Spang A."/>
            <person name="Saw J.H."/>
            <person name="Jorgensen S.L."/>
            <person name="Zaremba-Niedzwiedzka K."/>
            <person name="Martijn J."/>
            <person name="Lind A.E."/>
            <person name="van Eijk R."/>
            <person name="Schleper C."/>
            <person name="Guy L."/>
            <person name="Ettema T.J."/>
        </authorList>
    </citation>
    <scope>NUCLEOTIDE SEQUENCE</scope>
</reference>
<accession>A0A0F9UPH9</accession>
<dbReference type="EMBL" id="LAZR01000882">
    <property type="protein sequence ID" value="KKN55513.1"/>
    <property type="molecule type" value="Genomic_DNA"/>
</dbReference>